<sequence length="358" mass="40679">MAQSHRSTVGSSLVPRSLVPRKDSLGTDVFRDDNGDCIVRSDLGCYLQTKDFLERGHDIKIQKLHPACQGGDHYVGNRQESNIYIIKGSSYRVVKDLSTDKGAQVFELHPRCCGGDHYGRAGWTFFIIFQNQGEIRWVTNLRTAGGEKTFALHPECCNGLYYFGIDQYLALIKMDEKWGAHFYLYPDASKDKLDSFFSIHPDVLNFFPGGLTLTKGISTSGWECIKTLHNNSDSPITWSDKVTRKVGYNKQKMSTIENNWSISAEMSLGAGELTKLISQLQFSLKAEYGGRSIRTEQEDWNEAREEEESIQVILEPQKNLYIWQYQLGIGQESVLFCRDIQFTKENKPPDRIPLPPVP</sequence>
<protein>
    <submittedName>
        <fullName evidence="1">Uncharacterized protein</fullName>
    </submittedName>
</protein>
<keyword evidence="2" id="KW-1185">Reference proteome</keyword>
<proteinExistence type="predicted"/>
<dbReference type="AlphaFoldDB" id="A0A452HYE0"/>
<reference evidence="1" key="3">
    <citation type="submission" date="2025-09" db="UniProtKB">
        <authorList>
            <consortium name="Ensembl"/>
        </authorList>
    </citation>
    <scope>IDENTIFICATION</scope>
</reference>
<accession>A0A452HYE0</accession>
<dbReference type="Ensembl" id="ENSGAGT00000022965.1">
    <property type="protein sequence ID" value="ENSGAGP00000020151.1"/>
    <property type="gene ID" value="ENSGAGG00000014869.1"/>
</dbReference>
<evidence type="ECO:0000313" key="2">
    <source>
        <dbReference type="Proteomes" id="UP000291020"/>
    </source>
</evidence>
<reference evidence="1" key="2">
    <citation type="submission" date="2025-08" db="UniProtKB">
        <authorList>
            <consortium name="Ensembl"/>
        </authorList>
    </citation>
    <scope>IDENTIFICATION</scope>
</reference>
<evidence type="ECO:0000313" key="1">
    <source>
        <dbReference type="Ensembl" id="ENSGAGP00000020151.1"/>
    </source>
</evidence>
<reference evidence="2" key="1">
    <citation type="journal article" date="2017" name="PLoS ONE">
        <title>The Agassiz's desert tortoise genome provides a resource for the conservation of a threatened species.</title>
        <authorList>
            <person name="Tollis M."/>
            <person name="DeNardo D.F."/>
            <person name="Cornelius J.A."/>
            <person name="Dolby G.A."/>
            <person name="Edwards T."/>
            <person name="Henen B.T."/>
            <person name="Karl A.E."/>
            <person name="Murphy R.W."/>
            <person name="Kusumi K."/>
        </authorList>
    </citation>
    <scope>NUCLEOTIDE SEQUENCE [LARGE SCALE GENOMIC DNA]</scope>
</reference>
<name>A0A452HYE0_9SAUR</name>
<organism evidence="1 2">
    <name type="scientific">Gopherus agassizii</name>
    <name type="common">Agassiz's desert tortoise</name>
    <dbReference type="NCBI Taxonomy" id="38772"/>
    <lineage>
        <taxon>Eukaryota</taxon>
        <taxon>Metazoa</taxon>
        <taxon>Chordata</taxon>
        <taxon>Craniata</taxon>
        <taxon>Vertebrata</taxon>
        <taxon>Euteleostomi</taxon>
        <taxon>Archelosauria</taxon>
        <taxon>Testudinata</taxon>
        <taxon>Testudines</taxon>
        <taxon>Cryptodira</taxon>
        <taxon>Durocryptodira</taxon>
        <taxon>Testudinoidea</taxon>
        <taxon>Testudinidae</taxon>
        <taxon>Gopherus</taxon>
    </lineage>
</organism>
<dbReference type="Proteomes" id="UP000291020">
    <property type="component" value="Unassembled WGS sequence"/>
</dbReference>